<dbReference type="EMBL" id="JBIAQY010000002">
    <property type="protein sequence ID" value="MFF3567155.1"/>
    <property type="molecule type" value="Genomic_DNA"/>
</dbReference>
<accession>A0ABW6RV86</accession>
<evidence type="ECO:0000313" key="2">
    <source>
        <dbReference type="Proteomes" id="UP001601992"/>
    </source>
</evidence>
<proteinExistence type="predicted"/>
<dbReference type="Proteomes" id="UP001601992">
    <property type="component" value="Unassembled WGS sequence"/>
</dbReference>
<organism evidence="1 2">
    <name type="scientific">Nocardia jiangxiensis</name>
    <dbReference type="NCBI Taxonomy" id="282685"/>
    <lineage>
        <taxon>Bacteria</taxon>
        <taxon>Bacillati</taxon>
        <taxon>Actinomycetota</taxon>
        <taxon>Actinomycetes</taxon>
        <taxon>Mycobacteriales</taxon>
        <taxon>Nocardiaceae</taxon>
        <taxon>Nocardia</taxon>
    </lineage>
</organism>
<gene>
    <name evidence="1" type="ORF">ACFYXQ_05165</name>
</gene>
<name>A0ABW6RV86_9NOCA</name>
<comment type="caution">
    <text evidence="1">The sequence shown here is derived from an EMBL/GenBank/DDBJ whole genome shotgun (WGS) entry which is preliminary data.</text>
</comment>
<reference evidence="1 2" key="1">
    <citation type="submission" date="2024-10" db="EMBL/GenBank/DDBJ databases">
        <title>The Natural Products Discovery Center: Release of the First 8490 Sequenced Strains for Exploring Actinobacteria Biosynthetic Diversity.</title>
        <authorList>
            <person name="Kalkreuter E."/>
            <person name="Kautsar S.A."/>
            <person name="Yang D."/>
            <person name="Bader C.D."/>
            <person name="Teijaro C.N."/>
            <person name="Fluegel L."/>
            <person name="Davis C.M."/>
            <person name="Simpson J.R."/>
            <person name="Lauterbach L."/>
            <person name="Steele A.D."/>
            <person name="Gui C."/>
            <person name="Meng S."/>
            <person name="Li G."/>
            <person name="Viehrig K."/>
            <person name="Ye F."/>
            <person name="Su P."/>
            <person name="Kiefer A.F."/>
            <person name="Nichols A."/>
            <person name="Cepeda A.J."/>
            <person name="Yan W."/>
            <person name="Fan B."/>
            <person name="Jiang Y."/>
            <person name="Adhikari A."/>
            <person name="Zheng C.-J."/>
            <person name="Schuster L."/>
            <person name="Cowan T.M."/>
            <person name="Smanski M.J."/>
            <person name="Chevrette M.G."/>
            <person name="De Carvalho L.P.S."/>
            <person name="Shen B."/>
        </authorList>
    </citation>
    <scope>NUCLEOTIDE SEQUENCE [LARGE SCALE GENOMIC DNA]</scope>
    <source>
        <strain evidence="1 2">NPDC002593</strain>
    </source>
</reference>
<dbReference type="RefSeq" id="WP_387402657.1">
    <property type="nucleotide sequence ID" value="NZ_JBIAQY010000002.1"/>
</dbReference>
<protein>
    <recommendedName>
        <fullName evidence="3">MBL fold metallo-hydrolase</fullName>
    </recommendedName>
</protein>
<keyword evidence="2" id="KW-1185">Reference proteome</keyword>
<evidence type="ECO:0000313" key="1">
    <source>
        <dbReference type="EMBL" id="MFF3567155.1"/>
    </source>
</evidence>
<evidence type="ECO:0008006" key="3">
    <source>
        <dbReference type="Google" id="ProtNLM"/>
    </source>
</evidence>
<sequence>MSTLGPNGWSGDEVPGAYAWEAPAVVVHDGFVNLIFNARNEMSDLL</sequence>